<reference evidence="2 3" key="1">
    <citation type="journal article" date="2013" name="PLoS Genet.">
        <title>Genomic mechanisms accounting for the adaptation to parasitism in nematode-trapping fungi.</title>
        <authorList>
            <person name="Meerupati T."/>
            <person name="Andersson K.M."/>
            <person name="Friman E."/>
            <person name="Kumar D."/>
            <person name="Tunlid A."/>
            <person name="Ahren D."/>
        </authorList>
    </citation>
    <scope>NUCLEOTIDE SEQUENCE [LARGE SCALE GENOMIC DNA]</scope>
    <source>
        <strain evidence="2 3">CBS 200.50</strain>
    </source>
</reference>
<dbReference type="HOGENOM" id="CLU_811381_0_0_1"/>
<protein>
    <submittedName>
        <fullName evidence="2">Uncharacterized protein</fullName>
    </submittedName>
</protein>
<dbReference type="eggNOG" id="ENOG502SGPK">
    <property type="taxonomic scope" value="Eukaryota"/>
</dbReference>
<feature type="chain" id="PRO_5004561820" evidence="1">
    <location>
        <begin position="23"/>
        <end position="342"/>
    </location>
</feature>
<gene>
    <name evidence="2" type="ORF">H072_515</name>
</gene>
<name>S8CCY4_DACHA</name>
<proteinExistence type="predicted"/>
<organism evidence="2 3">
    <name type="scientific">Dactylellina haptotyla (strain CBS 200.50)</name>
    <name type="common">Nematode-trapping fungus</name>
    <name type="synonym">Monacrosporium haptotylum</name>
    <dbReference type="NCBI Taxonomy" id="1284197"/>
    <lineage>
        <taxon>Eukaryota</taxon>
        <taxon>Fungi</taxon>
        <taxon>Dikarya</taxon>
        <taxon>Ascomycota</taxon>
        <taxon>Pezizomycotina</taxon>
        <taxon>Orbiliomycetes</taxon>
        <taxon>Orbiliales</taxon>
        <taxon>Orbiliaceae</taxon>
        <taxon>Dactylellina</taxon>
    </lineage>
</organism>
<keyword evidence="3" id="KW-1185">Reference proteome</keyword>
<dbReference type="Proteomes" id="UP000015100">
    <property type="component" value="Unassembled WGS sequence"/>
</dbReference>
<reference evidence="3" key="2">
    <citation type="submission" date="2013-04" db="EMBL/GenBank/DDBJ databases">
        <title>Genomic mechanisms accounting for the adaptation to parasitism in nematode-trapping fungi.</title>
        <authorList>
            <person name="Ahren D.G."/>
        </authorList>
    </citation>
    <scope>NUCLEOTIDE SEQUENCE [LARGE SCALE GENOMIC DNA]</scope>
    <source>
        <strain evidence="3">CBS 200.50</strain>
    </source>
</reference>
<comment type="caution">
    <text evidence="2">The sequence shown here is derived from an EMBL/GenBank/DDBJ whole genome shotgun (WGS) entry which is preliminary data.</text>
</comment>
<accession>S8CCY4</accession>
<sequence length="342" mass="37600">MKVTSLLMAIGIIASNSQLVSAKGERGAIERCILLASYMSETALGPSTDGYKIAPGCGAHFATDRCSLTQLLSYLWAPEEGQLDSRRPGPDDLLKNSPAIAKLNDESPKKWTTVRLFQAINTYVEKHKGEKRVILTGNLDFNRAMPDATDFYDMVSKSADPIKRLDLDIAAKKAAAPPVPVPDGWQEIVDRGKEGTKSLVFLRLEDFDQFRLNMAKGNFGDAYINRPELKDLKEGNPPLEIRYTEEKPPVKGIPAPGKGQPEEKKLFNLQLTIDKYVEAGGDGALLRQKLLEAHNNMMAETDPLKTKYRDHIKAIQAAQVARGATSCDGPDVNIPVKRAVAK</sequence>
<dbReference type="AlphaFoldDB" id="S8CCY4"/>
<dbReference type="STRING" id="1284197.S8CCY4"/>
<dbReference type="EMBL" id="AQGS01000014">
    <property type="protein sequence ID" value="EPS45507.1"/>
    <property type="molecule type" value="Genomic_DNA"/>
</dbReference>
<keyword evidence="1" id="KW-0732">Signal</keyword>
<evidence type="ECO:0000313" key="3">
    <source>
        <dbReference type="Proteomes" id="UP000015100"/>
    </source>
</evidence>
<evidence type="ECO:0000256" key="1">
    <source>
        <dbReference type="SAM" id="SignalP"/>
    </source>
</evidence>
<dbReference type="OrthoDB" id="5030330at2759"/>
<evidence type="ECO:0000313" key="2">
    <source>
        <dbReference type="EMBL" id="EPS45507.1"/>
    </source>
</evidence>
<feature type="signal peptide" evidence="1">
    <location>
        <begin position="1"/>
        <end position="22"/>
    </location>
</feature>